<evidence type="ECO:0000313" key="16">
    <source>
        <dbReference type="Ensembl" id="ENSOCUP00000044617.1"/>
    </source>
</evidence>
<evidence type="ECO:0000256" key="4">
    <source>
        <dbReference type="ARBA" id="ARBA00022723"/>
    </source>
</evidence>
<evidence type="ECO:0000256" key="14">
    <source>
        <dbReference type="SAM" id="SignalP"/>
    </source>
</evidence>
<dbReference type="Ensembl" id="ENSOCUT00000040058.1">
    <property type="protein sequence ID" value="ENSOCUP00000044617.1"/>
    <property type="gene ID" value="ENSOCUG00000013774.4"/>
</dbReference>
<keyword evidence="11" id="KW-0325">Glycoprotein</keyword>
<evidence type="ECO:0000256" key="6">
    <source>
        <dbReference type="ARBA" id="ARBA00022737"/>
    </source>
</evidence>
<dbReference type="GO" id="GO:0045296">
    <property type="term" value="F:cadherin binding"/>
    <property type="evidence" value="ECO:0007669"/>
    <property type="project" value="TreeGrafter"/>
</dbReference>
<dbReference type="InterPro" id="IPR015919">
    <property type="entry name" value="Cadherin-like_sf"/>
</dbReference>
<dbReference type="GeneID" id="100348982"/>
<evidence type="ECO:0000256" key="7">
    <source>
        <dbReference type="ARBA" id="ARBA00022837"/>
    </source>
</evidence>
<dbReference type="EMBL" id="AAGW02052936">
    <property type="status" value="NOT_ANNOTATED_CDS"/>
    <property type="molecule type" value="Genomic_DNA"/>
</dbReference>
<dbReference type="FunFam" id="2.60.40.60:FF:000009">
    <property type="entry name" value="Cadherin 24"/>
    <property type="match status" value="1"/>
</dbReference>
<dbReference type="GO" id="GO:0016339">
    <property type="term" value="P:calcium-dependent cell-cell adhesion via plasma membrane cell adhesion molecules"/>
    <property type="evidence" value="ECO:0007669"/>
    <property type="project" value="TreeGrafter"/>
</dbReference>
<accession>A0A5F9DGY6</accession>
<dbReference type="PRINTS" id="PR00205">
    <property type="entry name" value="CADHERIN"/>
</dbReference>
<dbReference type="GeneTree" id="ENSGT00940000153691"/>
<keyword evidence="6" id="KW-0677">Repeat</keyword>
<keyword evidence="7 12" id="KW-0106">Calcium</keyword>
<dbReference type="EMBL" id="AAGW02052935">
    <property type="status" value="NOT_ANNOTATED_CDS"/>
    <property type="molecule type" value="Genomic_DNA"/>
</dbReference>
<feature type="chain" id="PRO_5023907097" evidence="14">
    <location>
        <begin position="30"/>
        <end position="710"/>
    </location>
</feature>
<dbReference type="AlphaFoldDB" id="A0A5F9DGY6"/>
<evidence type="ECO:0000256" key="12">
    <source>
        <dbReference type="PROSITE-ProRule" id="PRU00043"/>
    </source>
</evidence>
<evidence type="ECO:0000256" key="2">
    <source>
        <dbReference type="ARBA" id="ARBA00022475"/>
    </source>
</evidence>
<dbReference type="GO" id="GO:0016477">
    <property type="term" value="P:cell migration"/>
    <property type="evidence" value="ECO:0007669"/>
    <property type="project" value="TreeGrafter"/>
</dbReference>
<evidence type="ECO:0000256" key="10">
    <source>
        <dbReference type="ARBA" id="ARBA00023136"/>
    </source>
</evidence>
<dbReference type="EMBL" id="AAGW02052934">
    <property type="status" value="NOT_ANNOTATED_CDS"/>
    <property type="molecule type" value="Genomic_DNA"/>
</dbReference>
<gene>
    <name evidence="16" type="primary">CDH8</name>
</gene>
<dbReference type="FunFam" id="2.60.40.60:FF:000008">
    <property type="entry name" value="Cadherin 24"/>
    <property type="match status" value="1"/>
</dbReference>
<sequence length="710" mass="78544">MPERLAEMLLDLWTPFIILWITLPPCIDTAPMNQSQVLMSGSPLELNRLSEEQRILNRSKRGWVWNQMFVLEEFSGPEPILVGRLHTDLDPGSKKIKYILSGDGAGTIFQINDVTGDIHAIKRLDREEKAEYTLTAQAVDWETNKPLEPPSEFIIKVQDINDNAPEFLNGPYHATVPEMSILGTSVTNVTATDADDPVYGNSAKLVYSILEGQPYFSIEPETAIIKTALPNMDREAKEEYLVVIQAKDMGGHSGGLSGTTTLTVTLTDVNDNPPKFAQSLYHFSVPEDVVLGTAIGRVKANDQDIGENAQSSYDIIDGDGTALFEITSDAQAQDGIIRLRKPLDFETKKSYTLKVEAANVHIDPRFSGRGPFKDTATVKIVVEDADEPPVFSSPTYLLEVHENAALNSVIGQVTARDPDITSSPIRFSIDRHTDLERQFNINADDGKITLATPLDRELSVWHNITIIATEIRNHSQISRVPVAIKVLDVNDNAPEFASEYEAFLCENGKPGQVIQTVSAMDKDDPKNGHYFLYSLLPEMVNNPNFTIKKNEDNSLSILAKHNGFNRQKQEVYLLPIIISDSGNPPLSSTSTLTIRVCGCSNDGVVQSCNVEAYVLPIGLSMGALIAILACIILLLVIVVLFVTLRRHKNEPLIIKDDEDVRENIIRYDDEGGGEEDTEAFDIATLQNPDGINGFLPPLFSLIFMVMHRTS</sequence>
<dbReference type="GO" id="GO:0043679">
    <property type="term" value="C:axon terminus"/>
    <property type="evidence" value="ECO:0007669"/>
    <property type="project" value="TreeGrafter"/>
</dbReference>
<dbReference type="Bgee" id="ENSOCUG00000013774">
    <property type="expression patterns" value="Expressed in frontal cortex and 9 other cell types or tissues"/>
</dbReference>
<keyword evidence="4" id="KW-0479">Metal-binding</keyword>
<protein>
    <submittedName>
        <fullName evidence="16">Cadherin 8</fullName>
    </submittedName>
</protein>
<keyword evidence="2" id="KW-1003">Cell membrane</keyword>
<proteinExistence type="predicted"/>
<dbReference type="SUPFAM" id="SSF49313">
    <property type="entry name" value="Cadherin-like"/>
    <property type="match status" value="5"/>
</dbReference>
<dbReference type="Pfam" id="PF00028">
    <property type="entry name" value="Cadherin"/>
    <property type="match status" value="5"/>
</dbReference>
<feature type="domain" description="Cadherin" evidence="15">
    <location>
        <begin position="392"/>
        <end position="496"/>
    </location>
</feature>
<feature type="transmembrane region" description="Helical" evidence="13">
    <location>
        <begin position="613"/>
        <end position="642"/>
    </location>
</feature>
<evidence type="ECO:0000256" key="1">
    <source>
        <dbReference type="ARBA" id="ARBA00004251"/>
    </source>
</evidence>
<evidence type="ECO:0000313" key="17">
    <source>
        <dbReference type="Proteomes" id="UP000001811"/>
    </source>
</evidence>
<reference evidence="16" key="2">
    <citation type="submission" date="2025-08" db="UniProtKB">
        <authorList>
            <consortium name="Ensembl"/>
        </authorList>
    </citation>
    <scope>IDENTIFICATION</scope>
    <source>
        <strain evidence="16">Thorbecke</strain>
    </source>
</reference>
<dbReference type="PROSITE" id="PS00232">
    <property type="entry name" value="CADHERIN_1"/>
    <property type="match status" value="2"/>
</dbReference>
<comment type="subcellular location">
    <subcellularLocation>
        <location evidence="1">Cell membrane</location>
        <topology evidence="1">Single-pass type I membrane protein</topology>
    </subcellularLocation>
</comment>
<dbReference type="GO" id="GO:0008013">
    <property type="term" value="F:beta-catenin binding"/>
    <property type="evidence" value="ECO:0007669"/>
    <property type="project" value="TreeGrafter"/>
</dbReference>
<dbReference type="EMBL" id="AAGW02052937">
    <property type="status" value="NOT_ANNOTATED_CDS"/>
    <property type="molecule type" value="Genomic_DNA"/>
</dbReference>
<dbReference type="FunFam" id="2.60.40.60:FF:000014">
    <property type="entry name" value="Cadherin 8"/>
    <property type="match status" value="1"/>
</dbReference>
<dbReference type="GO" id="GO:0044331">
    <property type="term" value="P:cell-cell adhesion mediated by cadherin"/>
    <property type="evidence" value="ECO:0007669"/>
    <property type="project" value="TreeGrafter"/>
</dbReference>
<evidence type="ECO:0000256" key="13">
    <source>
        <dbReference type="SAM" id="Phobius"/>
    </source>
</evidence>
<dbReference type="RefSeq" id="XP_051702812.1">
    <property type="nucleotide sequence ID" value="XM_051846852.2"/>
</dbReference>
<dbReference type="Proteomes" id="UP000001811">
    <property type="component" value="Chromosome 5"/>
</dbReference>
<keyword evidence="17" id="KW-1185">Reference proteome</keyword>
<evidence type="ECO:0000256" key="9">
    <source>
        <dbReference type="ARBA" id="ARBA00022989"/>
    </source>
</evidence>
<evidence type="ECO:0000256" key="11">
    <source>
        <dbReference type="ARBA" id="ARBA00023180"/>
    </source>
</evidence>
<dbReference type="InterPro" id="IPR039808">
    <property type="entry name" value="Cadherin"/>
</dbReference>
<keyword evidence="3 13" id="KW-0812">Transmembrane</keyword>
<dbReference type="InterPro" id="IPR020894">
    <property type="entry name" value="Cadherin_CS"/>
</dbReference>
<dbReference type="Gene3D" id="2.60.40.60">
    <property type="entry name" value="Cadherins"/>
    <property type="match status" value="5"/>
</dbReference>
<dbReference type="FunFam" id="2.60.40.60:FF:000012">
    <property type="entry name" value="Cadherin 24"/>
    <property type="match status" value="1"/>
</dbReference>
<feature type="signal peptide" evidence="14">
    <location>
        <begin position="1"/>
        <end position="29"/>
    </location>
</feature>
<dbReference type="PROSITE" id="PS50268">
    <property type="entry name" value="CADHERIN_2"/>
    <property type="match status" value="5"/>
</dbReference>
<keyword evidence="8" id="KW-0130">Cell adhesion</keyword>
<evidence type="ECO:0000256" key="3">
    <source>
        <dbReference type="ARBA" id="ARBA00022692"/>
    </source>
</evidence>
<dbReference type="GO" id="GO:0016342">
    <property type="term" value="C:catenin complex"/>
    <property type="evidence" value="ECO:0007669"/>
    <property type="project" value="TreeGrafter"/>
</dbReference>
<dbReference type="GO" id="GO:0007156">
    <property type="term" value="P:homophilic cell adhesion via plasma membrane adhesion molecules"/>
    <property type="evidence" value="ECO:0007669"/>
    <property type="project" value="InterPro"/>
</dbReference>
<evidence type="ECO:0000259" key="15">
    <source>
        <dbReference type="PROSITE" id="PS50268"/>
    </source>
</evidence>
<dbReference type="SMART" id="SM00112">
    <property type="entry name" value="CA"/>
    <property type="match status" value="5"/>
</dbReference>
<dbReference type="InterPro" id="IPR002126">
    <property type="entry name" value="Cadherin-like_dom"/>
</dbReference>
<dbReference type="RefSeq" id="XP_008255601.1">
    <property type="nucleotide sequence ID" value="XM_008257379.4"/>
</dbReference>
<dbReference type="GO" id="GO:0005509">
    <property type="term" value="F:calcium ion binding"/>
    <property type="evidence" value="ECO:0007669"/>
    <property type="project" value="UniProtKB-UniRule"/>
</dbReference>
<dbReference type="GO" id="GO:0043083">
    <property type="term" value="C:synaptic cleft"/>
    <property type="evidence" value="ECO:0007669"/>
    <property type="project" value="TreeGrafter"/>
</dbReference>
<dbReference type="EMBL" id="AAGW02052938">
    <property type="status" value="NOT_ANNOTATED_CDS"/>
    <property type="molecule type" value="Genomic_DNA"/>
</dbReference>
<dbReference type="EMBL" id="AAGW02052933">
    <property type="status" value="NOT_ANNOTATED_CDS"/>
    <property type="molecule type" value="Genomic_DNA"/>
</dbReference>
<dbReference type="FunFam" id="2.60.40.60:FF:000017">
    <property type="entry name" value="Cadherin 24"/>
    <property type="match status" value="1"/>
</dbReference>
<feature type="domain" description="Cadherin" evidence="15">
    <location>
        <begin position="496"/>
        <end position="618"/>
    </location>
</feature>
<dbReference type="GO" id="GO:0034332">
    <property type="term" value="P:adherens junction organization"/>
    <property type="evidence" value="ECO:0007669"/>
    <property type="project" value="TreeGrafter"/>
</dbReference>
<feature type="domain" description="Cadherin" evidence="15">
    <location>
        <begin position="277"/>
        <end position="391"/>
    </location>
</feature>
<dbReference type="OrthoDB" id="8188793at2759"/>
<dbReference type="CDD" id="cd11304">
    <property type="entry name" value="Cadherin_repeat"/>
    <property type="match status" value="5"/>
</dbReference>
<feature type="domain" description="Cadherin" evidence="15">
    <location>
        <begin position="168"/>
        <end position="276"/>
    </location>
</feature>
<dbReference type="PANTHER" id="PTHR24027:SF273">
    <property type="entry name" value="CADHERIN-8"/>
    <property type="match status" value="1"/>
</dbReference>
<dbReference type="CTD" id="1006"/>
<dbReference type="GO" id="GO:0005912">
    <property type="term" value="C:adherens junction"/>
    <property type="evidence" value="ECO:0007669"/>
    <property type="project" value="TreeGrafter"/>
</dbReference>
<keyword evidence="9 13" id="KW-1133">Transmembrane helix</keyword>
<dbReference type="PANTHER" id="PTHR24027">
    <property type="entry name" value="CADHERIN-23"/>
    <property type="match status" value="1"/>
</dbReference>
<reference evidence="16" key="3">
    <citation type="submission" date="2025-09" db="UniProtKB">
        <authorList>
            <consortium name="Ensembl"/>
        </authorList>
    </citation>
    <scope>IDENTIFICATION</scope>
    <source>
        <strain evidence="16">Thorbecke</strain>
    </source>
</reference>
<reference evidence="16 17" key="1">
    <citation type="journal article" date="2011" name="Nature">
        <title>A high-resolution map of human evolutionary constraint using 29 mammals.</title>
        <authorList>
            <person name="Lindblad-Toh K."/>
            <person name="Garber M."/>
            <person name="Zuk O."/>
            <person name="Lin M.F."/>
            <person name="Parker B.J."/>
            <person name="Washietl S."/>
            <person name="Kheradpour P."/>
            <person name="Ernst J."/>
            <person name="Jordan G."/>
            <person name="Mauceli E."/>
            <person name="Ward L.D."/>
            <person name="Lowe C.B."/>
            <person name="Holloway A.K."/>
            <person name="Clamp M."/>
            <person name="Gnerre S."/>
            <person name="Alfoldi J."/>
            <person name="Beal K."/>
            <person name="Chang J."/>
            <person name="Clawson H."/>
            <person name="Cuff J."/>
            <person name="Di Palma F."/>
            <person name="Fitzgerald S."/>
            <person name="Flicek P."/>
            <person name="Guttman M."/>
            <person name="Hubisz M.J."/>
            <person name="Jaffe D.B."/>
            <person name="Jungreis I."/>
            <person name="Kent W.J."/>
            <person name="Kostka D."/>
            <person name="Lara M."/>
            <person name="Martins A.L."/>
            <person name="Massingham T."/>
            <person name="Moltke I."/>
            <person name="Raney B.J."/>
            <person name="Rasmussen M.D."/>
            <person name="Robinson J."/>
            <person name="Stark A."/>
            <person name="Vilella A.J."/>
            <person name="Wen J."/>
            <person name="Xie X."/>
            <person name="Zody M.C."/>
            <person name="Baldwin J."/>
            <person name="Bloom T."/>
            <person name="Chin C.W."/>
            <person name="Heiman D."/>
            <person name="Nicol R."/>
            <person name="Nusbaum C."/>
            <person name="Young S."/>
            <person name="Wilkinson J."/>
            <person name="Worley K.C."/>
            <person name="Kovar C.L."/>
            <person name="Muzny D.M."/>
            <person name="Gibbs R.A."/>
            <person name="Cree A."/>
            <person name="Dihn H.H."/>
            <person name="Fowler G."/>
            <person name="Jhangiani S."/>
            <person name="Joshi V."/>
            <person name="Lee S."/>
            <person name="Lewis L.R."/>
            <person name="Nazareth L.V."/>
            <person name="Okwuonu G."/>
            <person name="Santibanez J."/>
            <person name="Warren W.C."/>
            <person name="Mardis E.R."/>
            <person name="Weinstock G.M."/>
            <person name="Wilson R.K."/>
            <person name="Delehaunty K."/>
            <person name="Dooling D."/>
            <person name="Fronik C."/>
            <person name="Fulton L."/>
            <person name="Fulton B."/>
            <person name="Graves T."/>
            <person name="Minx P."/>
            <person name="Sodergren E."/>
            <person name="Birney E."/>
            <person name="Margulies E.H."/>
            <person name="Herrero J."/>
            <person name="Green E.D."/>
            <person name="Haussler D."/>
            <person name="Siepel A."/>
            <person name="Goldman N."/>
            <person name="Pollard K.S."/>
            <person name="Pedersen J.S."/>
            <person name="Lander E.S."/>
            <person name="Kellis M."/>
        </authorList>
    </citation>
    <scope>NUCLEOTIDE SEQUENCE [LARGE SCALE GENOMIC DNA]</scope>
    <source>
        <strain evidence="16 17">Thorbecke inbred</strain>
    </source>
</reference>
<dbReference type="OMA" id="IYMAPMA"/>
<keyword evidence="5 14" id="KW-0732">Signal</keyword>
<name>A0A5F9DGY6_RABIT</name>
<organism evidence="16 17">
    <name type="scientific">Oryctolagus cuniculus</name>
    <name type="common">Rabbit</name>
    <dbReference type="NCBI Taxonomy" id="9986"/>
    <lineage>
        <taxon>Eukaryota</taxon>
        <taxon>Metazoa</taxon>
        <taxon>Chordata</taxon>
        <taxon>Craniata</taxon>
        <taxon>Vertebrata</taxon>
        <taxon>Euteleostomi</taxon>
        <taxon>Mammalia</taxon>
        <taxon>Eutheria</taxon>
        <taxon>Euarchontoglires</taxon>
        <taxon>Glires</taxon>
        <taxon>Lagomorpha</taxon>
        <taxon>Leporidae</taxon>
        <taxon>Oryctolagus</taxon>
    </lineage>
</organism>
<feature type="domain" description="Cadherin" evidence="15">
    <location>
        <begin position="87"/>
        <end position="167"/>
    </location>
</feature>
<dbReference type="GO" id="GO:0007043">
    <property type="term" value="P:cell-cell junction assembly"/>
    <property type="evidence" value="ECO:0007669"/>
    <property type="project" value="TreeGrafter"/>
</dbReference>
<evidence type="ECO:0000256" key="5">
    <source>
        <dbReference type="ARBA" id="ARBA00022729"/>
    </source>
</evidence>
<keyword evidence="10 13" id="KW-0472">Membrane</keyword>
<evidence type="ECO:0000256" key="8">
    <source>
        <dbReference type="ARBA" id="ARBA00022889"/>
    </source>
</evidence>
<dbReference type="GO" id="GO:0000902">
    <property type="term" value="P:cell morphogenesis"/>
    <property type="evidence" value="ECO:0007669"/>
    <property type="project" value="TreeGrafter"/>
</dbReference>
<dbReference type="PaxDb" id="9986-ENSOCUP00000011853"/>